<dbReference type="GeneID" id="301360121"/>
<proteinExistence type="predicted"/>
<reference evidence="2 3" key="1">
    <citation type="submission" date="2017-04" db="EMBL/GenBank/DDBJ databases">
        <title>MLSA of the genus Halorubrum.</title>
        <authorList>
            <person name="De La Haba R."/>
            <person name="Sanchez-Porro C."/>
            <person name="Infante-Dominguez C."/>
            <person name="Ventosa A."/>
        </authorList>
    </citation>
    <scope>NUCLEOTIDE SEQUENCE [LARGE SCALE GENOMIC DNA]</scope>
    <source>
        <strain evidence="2 3">DSM 17463</strain>
    </source>
</reference>
<dbReference type="AlphaFoldDB" id="A0A1X4GLB3"/>
<feature type="transmembrane region" description="Helical" evidence="1">
    <location>
        <begin position="110"/>
        <end position="129"/>
    </location>
</feature>
<organism evidence="2 3">
    <name type="scientific">Halorubrum ezzemoulense DSM 17463</name>
    <dbReference type="NCBI Taxonomy" id="1121945"/>
    <lineage>
        <taxon>Archaea</taxon>
        <taxon>Methanobacteriati</taxon>
        <taxon>Methanobacteriota</taxon>
        <taxon>Stenosarchaea group</taxon>
        <taxon>Halobacteria</taxon>
        <taxon>Halobacteriales</taxon>
        <taxon>Haloferacaceae</taxon>
        <taxon>Halorubrum</taxon>
    </lineage>
</organism>
<dbReference type="Proteomes" id="UP000193587">
    <property type="component" value="Unassembled WGS sequence"/>
</dbReference>
<evidence type="ECO:0000313" key="3">
    <source>
        <dbReference type="Proteomes" id="UP000193587"/>
    </source>
</evidence>
<feature type="transmembrane region" description="Helical" evidence="1">
    <location>
        <begin position="42"/>
        <end position="62"/>
    </location>
</feature>
<evidence type="ECO:0000256" key="1">
    <source>
        <dbReference type="SAM" id="Phobius"/>
    </source>
</evidence>
<keyword evidence="1" id="KW-0472">Membrane</keyword>
<comment type="caution">
    <text evidence="2">The sequence shown here is derived from an EMBL/GenBank/DDBJ whole genome shotgun (WGS) entry which is preliminary data.</text>
</comment>
<evidence type="ECO:0000313" key="2">
    <source>
        <dbReference type="EMBL" id="OSO98833.1"/>
    </source>
</evidence>
<dbReference type="EMBL" id="NEDJ01000033">
    <property type="protein sequence ID" value="OSO98833.1"/>
    <property type="molecule type" value="Genomic_DNA"/>
</dbReference>
<keyword evidence="1" id="KW-1133">Transmembrane helix</keyword>
<name>A0A1X4GLB3_HALEZ</name>
<keyword evidence="1" id="KW-0812">Transmembrane</keyword>
<sequence length="137" mass="13770">MTPRRAAAAVVDIGLALALGAAARLAHVYWYRAFATSVPVDLAGSVALGVVFAVGHLVVASGDRVSAATERRPDSRAWGPRRTAAAFGVGFLLHAAVAPAFTPFGLEPAGVNAALAAGGVAVGLWSLGVRRAARTGA</sequence>
<feature type="transmembrane region" description="Helical" evidence="1">
    <location>
        <begin position="83"/>
        <end position="104"/>
    </location>
</feature>
<dbReference type="RefSeq" id="WP_049930965.1">
    <property type="nucleotide sequence ID" value="NZ_ATXS01000003.1"/>
</dbReference>
<gene>
    <name evidence="2" type="ORF">B9H04_10265</name>
</gene>
<dbReference type="STRING" id="1121945.GCA_000421805_01287"/>
<protein>
    <submittedName>
        <fullName evidence="2">Uncharacterized protein</fullName>
    </submittedName>
</protein>
<accession>A0A1X4GLB3</accession>